<evidence type="ECO:0000313" key="1">
    <source>
        <dbReference type="EMBL" id="NEX21541.1"/>
    </source>
</evidence>
<proteinExistence type="predicted"/>
<feature type="non-terminal residue" evidence="1">
    <location>
        <position position="73"/>
    </location>
</feature>
<dbReference type="Proteomes" id="UP000471640">
    <property type="component" value="Unassembled WGS sequence"/>
</dbReference>
<keyword evidence="2" id="KW-1185">Reference proteome</keyword>
<sequence length="73" mass="8251">MTDIPESFTLTLPTTWTPEQTGFVHALLEDLIAQIEAHYGAAVQHWLSAELLTWRQIQCDWIASNTRRSSVPG</sequence>
<name>A0A6P1DX29_9GAMM</name>
<dbReference type="RefSeq" id="WP_164654639.1">
    <property type="nucleotide sequence ID" value="NZ_JAAIJR010000058.1"/>
</dbReference>
<organism evidence="1 2">
    <name type="scientific">Thiorhodococcus mannitoliphagus</name>
    <dbReference type="NCBI Taxonomy" id="329406"/>
    <lineage>
        <taxon>Bacteria</taxon>
        <taxon>Pseudomonadati</taxon>
        <taxon>Pseudomonadota</taxon>
        <taxon>Gammaproteobacteria</taxon>
        <taxon>Chromatiales</taxon>
        <taxon>Chromatiaceae</taxon>
        <taxon>Thiorhodococcus</taxon>
    </lineage>
</organism>
<dbReference type="AlphaFoldDB" id="A0A6P1DX29"/>
<comment type="caution">
    <text evidence="1">The sequence shown here is derived from an EMBL/GenBank/DDBJ whole genome shotgun (WGS) entry which is preliminary data.</text>
</comment>
<gene>
    <name evidence="1" type="ORF">G3480_14690</name>
</gene>
<reference evidence="2" key="1">
    <citation type="journal article" date="2020" name="Microbiol. Resour. Announc.">
        <title>Draft Genome Sequences of Thiorhodococcus mannitoliphagus and Thiorhodococcus minor, Purple Sulfur Photosynthetic Bacteria in the Gammaproteobacterial Family Chromatiaceae.</title>
        <authorList>
            <person name="Aviles F.A."/>
            <person name="Meyer T.E."/>
            <person name="Kyndt J.A."/>
        </authorList>
    </citation>
    <scope>NUCLEOTIDE SEQUENCE [LARGE SCALE GENOMIC DNA]</scope>
    <source>
        <strain evidence="2">DSM 18266</strain>
    </source>
</reference>
<dbReference type="EMBL" id="JAAIJR010000058">
    <property type="protein sequence ID" value="NEX21541.1"/>
    <property type="molecule type" value="Genomic_DNA"/>
</dbReference>
<protein>
    <submittedName>
        <fullName evidence="1">Uncharacterized protein</fullName>
    </submittedName>
</protein>
<reference evidence="1 2" key="2">
    <citation type="submission" date="2020-02" db="EMBL/GenBank/DDBJ databases">
        <title>Genome sequences of Thiorhodococcus mannitoliphagus and Thiorhodococcus minor, purple sulfur photosynthetic bacteria in the gammaproteobacterial family, Chromatiaceae.</title>
        <authorList>
            <person name="Aviles F.A."/>
            <person name="Meyer T.E."/>
            <person name="Kyndt J.A."/>
        </authorList>
    </citation>
    <scope>NUCLEOTIDE SEQUENCE [LARGE SCALE GENOMIC DNA]</scope>
    <source>
        <strain evidence="1 2">DSM 18266</strain>
    </source>
</reference>
<evidence type="ECO:0000313" key="2">
    <source>
        <dbReference type="Proteomes" id="UP000471640"/>
    </source>
</evidence>
<accession>A0A6P1DX29</accession>